<evidence type="ECO:0000313" key="3">
    <source>
        <dbReference type="Proteomes" id="UP000077266"/>
    </source>
</evidence>
<organism evidence="2 3">
    <name type="scientific">Exidia glandulosa HHB12029</name>
    <dbReference type="NCBI Taxonomy" id="1314781"/>
    <lineage>
        <taxon>Eukaryota</taxon>
        <taxon>Fungi</taxon>
        <taxon>Dikarya</taxon>
        <taxon>Basidiomycota</taxon>
        <taxon>Agaricomycotina</taxon>
        <taxon>Agaricomycetes</taxon>
        <taxon>Auriculariales</taxon>
        <taxon>Exidiaceae</taxon>
        <taxon>Exidia</taxon>
    </lineage>
</organism>
<name>A0A165IX00_EXIGL</name>
<gene>
    <name evidence="2" type="ORF">EXIGLDRAFT_709303</name>
</gene>
<evidence type="ECO:0000256" key="1">
    <source>
        <dbReference type="SAM" id="MobiDB-lite"/>
    </source>
</evidence>
<accession>A0A165IX00</accession>
<protein>
    <submittedName>
        <fullName evidence="2">Uncharacterized protein</fullName>
    </submittedName>
</protein>
<feature type="region of interest" description="Disordered" evidence="1">
    <location>
        <begin position="145"/>
        <end position="192"/>
    </location>
</feature>
<dbReference type="Proteomes" id="UP000077266">
    <property type="component" value="Unassembled WGS sequence"/>
</dbReference>
<proteinExistence type="predicted"/>
<keyword evidence="3" id="KW-1185">Reference proteome</keyword>
<feature type="compositionally biased region" description="Polar residues" evidence="1">
    <location>
        <begin position="148"/>
        <end position="179"/>
    </location>
</feature>
<evidence type="ECO:0000313" key="2">
    <source>
        <dbReference type="EMBL" id="KZV93994.1"/>
    </source>
</evidence>
<dbReference type="InParanoid" id="A0A165IX00"/>
<reference evidence="2 3" key="1">
    <citation type="journal article" date="2016" name="Mol. Biol. Evol.">
        <title>Comparative Genomics of Early-Diverging Mushroom-Forming Fungi Provides Insights into the Origins of Lignocellulose Decay Capabilities.</title>
        <authorList>
            <person name="Nagy L.G."/>
            <person name="Riley R."/>
            <person name="Tritt A."/>
            <person name="Adam C."/>
            <person name="Daum C."/>
            <person name="Floudas D."/>
            <person name="Sun H."/>
            <person name="Yadav J.S."/>
            <person name="Pangilinan J."/>
            <person name="Larsson K.H."/>
            <person name="Matsuura K."/>
            <person name="Barry K."/>
            <person name="Labutti K."/>
            <person name="Kuo R."/>
            <person name="Ohm R.A."/>
            <person name="Bhattacharya S.S."/>
            <person name="Shirouzu T."/>
            <person name="Yoshinaga Y."/>
            <person name="Martin F.M."/>
            <person name="Grigoriev I.V."/>
            <person name="Hibbett D.S."/>
        </authorList>
    </citation>
    <scope>NUCLEOTIDE SEQUENCE [LARGE SCALE GENOMIC DNA]</scope>
    <source>
        <strain evidence="2 3">HHB12029</strain>
    </source>
</reference>
<dbReference type="AlphaFoldDB" id="A0A165IX00"/>
<dbReference type="EMBL" id="KV425980">
    <property type="protein sequence ID" value="KZV93994.1"/>
    <property type="molecule type" value="Genomic_DNA"/>
</dbReference>
<sequence>MPALMLAPAPARALASMPVPAPTPQPPSLLAQALQVSLHVQAIASKTTTPKRVQCLSKIVRQGLTGYVQLHAWYGYSRGSHTRYTERTGSIAACVTWIHANYASELGGRRLDPGPTDAQRARKAPPTLTQNLNIFKTTTRHPCEIGRTSHTMNMDSVHRSQTSTERNADPTRTASSPALNPNPKICPTVRYK</sequence>